<evidence type="ECO:0000313" key="2">
    <source>
        <dbReference type="EMBL" id="QAB16641.1"/>
    </source>
</evidence>
<protein>
    <submittedName>
        <fullName evidence="2">ABC transporter substrate-binding protein</fullName>
    </submittedName>
</protein>
<dbReference type="PANTHER" id="PTHR35271">
    <property type="entry name" value="ABC TRANSPORTER, SUBSTRATE-BINDING LIPOPROTEIN-RELATED"/>
    <property type="match status" value="1"/>
</dbReference>
<dbReference type="InterPro" id="IPR028082">
    <property type="entry name" value="Peripla_BP_I"/>
</dbReference>
<feature type="chain" id="PRO_5047309282" evidence="1">
    <location>
        <begin position="31"/>
        <end position="334"/>
    </location>
</feature>
<evidence type="ECO:0000256" key="1">
    <source>
        <dbReference type="SAM" id="SignalP"/>
    </source>
</evidence>
<keyword evidence="1" id="KW-0732">Signal</keyword>
<dbReference type="PANTHER" id="PTHR35271:SF1">
    <property type="entry name" value="ABC TRANSPORTER, SUBSTRATE-BINDING LIPOPROTEIN"/>
    <property type="match status" value="1"/>
</dbReference>
<dbReference type="CDD" id="cd06325">
    <property type="entry name" value="PBP1_ABC_unchar_transporter"/>
    <property type="match status" value="1"/>
</dbReference>
<dbReference type="Gene3D" id="3.40.50.2300">
    <property type="match status" value="2"/>
</dbReference>
<proteinExistence type="predicted"/>
<feature type="signal peptide" evidence="1">
    <location>
        <begin position="1"/>
        <end position="30"/>
    </location>
</feature>
<organism evidence="2 3">
    <name type="scientific">Leucobacter muris</name>
    <dbReference type="NCBI Taxonomy" id="1935379"/>
    <lineage>
        <taxon>Bacteria</taxon>
        <taxon>Bacillati</taxon>
        <taxon>Actinomycetota</taxon>
        <taxon>Actinomycetes</taxon>
        <taxon>Micrococcales</taxon>
        <taxon>Microbacteriaceae</taxon>
        <taxon>Leucobacter</taxon>
    </lineage>
</organism>
<dbReference type="RefSeq" id="WP_128386012.1">
    <property type="nucleotide sequence ID" value="NZ_CP035037.1"/>
</dbReference>
<evidence type="ECO:0000313" key="3">
    <source>
        <dbReference type="Proteomes" id="UP000285768"/>
    </source>
</evidence>
<gene>
    <name evidence="2" type="ORF">Leucomu_00635</name>
</gene>
<accession>A0ABX5QC60</accession>
<name>A0ABX5QC60_9MICO</name>
<dbReference type="InterPro" id="IPR007487">
    <property type="entry name" value="ABC_transpt-TYRBP-like"/>
</dbReference>
<dbReference type="PROSITE" id="PS51257">
    <property type="entry name" value="PROKAR_LIPOPROTEIN"/>
    <property type="match status" value="1"/>
</dbReference>
<dbReference type="SUPFAM" id="SSF53822">
    <property type="entry name" value="Periplasmic binding protein-like I"/>
    <property type="match status" value="1"/>
</dbReference>
<reference evidence="2 3" key="1">
    <citation type="submission" date="2019-01" db="EMBL/GenBank/DDBJ databases">
        <title>Leucobacter muris sp. nov. isolated from the nose of a laboratory mouse.</title>
        <authorList>
            <person name="Benga L."/>
            <person name="Sproeer C."/>
            <person name="Schumann P."/>
            <person name="Verbarg S."/>
            <person name="Bunk B."/>
            <person name="Engelhardt E."/>
            <person name="Benten P.M."/>
            <person name="Sager M."/>
        </authorList>
    </citation>
    <scope>NUCLEOTIDE SEQUENCE [LARGE SCALE GENOMIC DNA]</scope>
    <source>
        <strain evidence="2 3">DSM 101948</strain>
    </source>
</reference>
<sequence length="334" mass="34330">MAITRIRRTAFAVAGIATAALALSACSGTAGNDADGGEKFTVGISQFVQAPPLDAAVEGFKQAFADAGYVEGETVEFEEQNANGEVPTATTIAQTFAGDNLDLVLAVATPSAQAAMQNIADVPVVFTAVTDPVAADIVESDEAPGSNVTGTSDMNPVADQIALIKEIDPDAKKIGTVYSSGEVNSEVQVKLAREAAEAEGMELIEQTVTNAGELKQATEALGDVDAIYTPGDNLVISGLGSIISVAEERGILVVGADAEHVSGGAVATLGIDYTKLGYQTGEMAIRILADGEDPALMPVETQSEFELTINPAAAERLGYELPQGLVDRAANVVE</sequence>
<dbReference type="EMBL" id="CP035037">
    <property type="protein sequence ID" value="QAB16641.1"/>
    <property type="molecule type" value="Genomic_DNA"/>
</dbReference>
<keyword evidence="3" id="KW-1185">Reference proteome</keyword>
<dbReference type="Pfam" id="PF04392">
    <property type="entry name" value="ABC_sub_bind"/>
    <property type="match status" value="1"/>
</dbReference>
<dbReference type="Proteomes" id="UP000285768">
    <property type="component" value="Chromosome"/>
</dbReference>